<keyword evidence="2" id="KW-1185">Reference proteome</keyword>
<dbReference type="AlphaFoldDB" id="A0A8T3AS47"/>
<reference evidence="1" key="1">
    <citation type="journal article" date="2022" name="Front. Genet.">
        <title>Chromosome-Scale Assembly of the Dendrobium nobile Genome Provides Insights Into the Molecular Mechanism of the Biosynthesis of the Medicinal Active Ingredient of Dendrobium.</title>
        <authorList>
            <person name="Xu Q."/>
            <person name="Niu S.-C."/>
            <person name="Li K.-L."/>
            <person name="Zheng P.-J."/>
            <person name="Zhang X.-J."/>
            <person name="Jia Y."/>
            <person name="Liu Y."/>
            <person name="Niu Y.-X."/>
            <person name="Yu L.-H."/>
            <person name="Chen D.-F."/>
            <person name="Zhang G.-Q."/>
        </authorList>
    </citation>
    <scope>NUCLEOTIDE SEQUENCE</scope>
    <source>
        <tissue evidence="1">Leaf</tissue>
    </source>
</reference>
<comment type="caution">
    <text evidence="1">The sequence shown here is derived from an EMBL/GenBank/DDBJ whole genome shotgun (WGS) entry which is preliminary data.</text>
</comment>
<organism evidence="1 2">
    <name type="scientific">Dendrobium nobile</name>
    <name type="common">Orchid</name>
    <dbReference type="NCBI Taxonomy" id="94219"/>
    <lineage>
        <taxon>Eukaryota</taxon>
        <taxon>Viridiplantae</taxon>
        <taxon>Streptophyta</taxon>
        <taxon>Embryophyta</taxon>
        <taxon>Tracheophyta</taxon>
        <taxon>Spermatophyta</taxon>
        <taxon>Magnoliopsida</taxon>
        <taxon>Liliopsida</taxon>
        <taxon>Asparagales</taxon>
        <taxon>Orchidaceae</taxon>
        <taxon>Epidendroideae</taxon>
        <taxon>Malaxideae</taxon>
        <taxon>Dendrobiinae</taxon>
        <taxon>Dendrobium</taxon>
    </lineage>
</organism>
<proteinExistence type="predicted"/>
<name>A0A8T3AS47_DENNO</name>
<dbReference type="Proteomes" id="UP000829196">
    <property type="component" value="Unassembled WGS sequence"/>
</dbReference>
<sequence>MTLRVGEQRCTIFVSSPTHNAMALGVEVSQHFTSSSPSLKRYNAQAYNVLHSFLQDDDTESSMLDLLLTSSNNTLKNNLE</sequence>
<evidence type="ECO:0000313" key="1">
    <source>
        <dbReference type="EMBL" id="KAI0498898.1"/>
    </source>
</evidence>
<accession>A0A8T3AS47</accession>
<gene>
    <name evidence="1" type="ORF">KFK09_019796</name>
</gene>
<dbReference type="EMBL" id="JAGYWB010000014">
    <property type="protein sequence ID" value="KAI0498898.1"/>
    <property type="molecule type" value="Genomic_DNA"/>
</dbReference>
<evidence type="ECO:0000313" key="2">
    <source>
        <dbReference type="Proteomes" id="UP000829196"/>
    </source>
</evidence>
<protein>
    <submittedName>
        <fullName evidence="1">Uncharacterized protein</fullName>
    </submittedName>
</protein>